<organism evidence="2 3">
    <name type="scientific">Sphaerisporangium dianthi</name>
    <dbReference type="NCBI Taxonomy" id="1436120"/>
    <lineage>
        <taxon>Bacteria</taxon>
        <taxon>Bacillati</taxon>
        <taxon>Actinomycetota</taxon>
        <taxon>Actinomycetes</taxon>
        <taxon>Streptosporangiales</taxon>
        <taxon>Streptosporangiaceae</taxon>
        <taxon>Sphaerisporangium</taxon>
    </lineage>
</organism>
<comment type="catalytic activity">
    <reaction evidence="1">
        <text>L-cysteine + L-glutamate + ATP = gamma-L-glutamyl-L-cysteine + ADP + phosphate + H(+)</text>
        <dbReference type="Rhea" id="RHEA:13285"/>
        <dbReference type="ChEBI" id="CHEBI:15378"/>
        <dbReference type="ChEBI" id="CHEBI:29985"/>
        <dbReference type="ChEBI" id="CHEBI:30616"/>
        <dbReference type="ChEBI" id="CHEBI:35235"/>
        <dbReference type="ChEBI" id="CHEBI:43474"/>
        <dbReference type="ChEBI" id="CHEBI:58173"/>
        <dbReference type="ChEBI" id="CHEBI:456216"/>
        <dbReference type="EC" id="6.3.2.2"/>
    </reaction>
</comment>
<sequence length="485" mass="53419">MGQQVARERFSEAEYGRFGERLKDSLIALRELLARPGFGAGPATVGAELEFFLIDEDGRPLRRNKEVRDAAADERVVLELGSFNLEVNLTPAPLAGRPFSALAGETRRLMELVDEAARSQGGRVVPIGILPTLTEFDFTRDAISDDTRYRALSRGIRRVRAEPFRVQIHGNERLELEVEDVVLESANTSWQVHLRTSPEEFSHAYNAAQLAIGPVLAVSGNSPSFLGRDLWEETRIALFEESADDRDMERPWRVDGRVCFGSGWVESGAGEVFEQSVREYEPVMPVLDEEDPLAVIREGGIPGLAELRLHQGTVWQWNRPVYDPADGGHLRVELRALPAGPTCADMAANAAFLIGLVTAMAARPSWIGGFPFADAYRNFYRAARNGLSAELAWPGRTDVVPAFDLVADLLPVARGGLLSAGVDADEATHHLSVIAERVRLRRTGALWQRETLAALGDEPGARAAMLARYRELAFGGDPVHTWPRP</sequence>
<evidence type="ECO:0000313" key="3">
    <source>
        <dbReference type="Proteomes" id="UP001596004"/>
    </source>
</evidence>
<evidence type="ECO:0000313" key="2">
    <source>
        <dbReference type="EMBL" id="MFC4535620.1"/>
    </source>
</evidence>
<dbReference type="SUPFAM" id="SSF55931">
    <property type="entry name" value="Glutamine synthetase/guanido kinase"/>
    <property type="match status" value="1"/>
</dbReference>
<dbReference type="PANTHER" id="PTHR36510:SF3">
    <property type="entry name" value="CONSERVED PROTEIN"/>
    <property type="match status" value="1"/>
</dbReference>
<dbReference type="GO" id="GO:0016874">
    <property type="term" value="F:ligase activity"/>
    <property type="evidence" value="ECO:0007669"/>
    <property type="project" value="UniProtKB-KW"/>
</dbReference>
<dbReference type="InterPro" id="IPR016602">
    <property type="entry name" value="UCP012666"/>
</dbReference>
<dbReference type="PANTHER" id="PTHR36510">
    <property type="entry name" value="GLUTAMATE--CYSTEINE LIGASE 2-RELATED"/>
    <property type="match status" value="1"/>
</dbReference>
<comment type="caution">
    <text evidence="2">The sequence shown here is derived from an EMBL/GenBank/DDBJ whole genome shotgun (WGS) entry which is preliminary data.</text>
</comment>
<keyword evidence="3" id="KW-1185">Reference proteome</keyword>
<reference evidence="3" key="1">
    <citation type="journal article" date="2019" name="Int. J. Syst. Evol. Microbiol.">
        <title>The Global Catalogue of Microorganisms (GCM) 10K type strain sequencing project: providing services to taxonomists for standard genome sequencing and annotation.</title>
        <authorList>
            <consortium name="The Broad Institute Genomics Platform"/>
            <consortium name="The Broad Institute Genome Sequencing Center for Infectious Disease"/>
            <person name="Wu L."/>
            <person name="Ma J."/>
        </authorList>
    </citation>
    <scope>NUCLEOTIDE SEQUENCE [LARGE SCALE GENOMIC DNA]</scope>
    <source>
        <strain evidence="3">CGMCC 4.7132</strain>
    </source>
</reference>
<dbReference type="EMBL" id="JBHSFP010000033">
    <property type="protein sequence ID" value="MFC4535620.1"/>
    <property type="molecule type" value="Genomic_DNA"/>
</dbReference>
<dbReference type="Proteomes" id="UP001596004">
    <property type="component" value="Unassembled WGS sequence"/>
</dbReference>
<protein>
    <submittedName>
        <fullName evidence="2">Glutamate--cysteine ligase</fullName>
    </submittedName>
</protein>
<evidence type="ECO:0000256" key="1">
    <source>
        <dbReference type="ARBA" id="ARBA00048819"/>
    </source>
</evidence>
<dbReference type="Gene3D" id="3.30.590.20">
    <property type="match status" value="1"/>
</dbReference>
<dbReference type="PIRSF" id="PIRSF012666">
    <property type="entry name" value="UCP012666"/>
    <property type="match status" value="1"/>
</dbReference>
<dbReference type="InterPro" id="IPR006336">
    <property type="entry name" value="GCS2"/>
</dbReference>
<dbReference type="Pfam" id="PF04107">
    <property type="entry name" value="GCS2"/>
    <property type="match status" value="1"/>
</dbReference>
<accession>A0ABV9CST6</accession>
<gene>
    <name evidence="2" type="ORF">ACFO60_33060</name>
</gene>
<proteinExistence type="predicted"/>
<name>A0ABV9CST6_9ACTN</name>
<keyword evidence="2" id="KW-0436">Ligase</keyword>
<dbReference type="RefSeq" id="WP_380848518.1">
    <property type="nucleotide sequence ID" value="NZ_JBHSFP010000033.1"/>
</dbReference>
<dbReference type="InterPro" id="IPR014746">
    <property type="entry name" value="Gln_synth/guanido_kin_cat_dom"/>
</dbReference>
<dbReference type="InterPro" id="IPR050141">
    <property type="entry name" value="GCL_type2/YbdK_subfam"/>
</dbReference>